<organism evidence="2 3">
    <name type="scientific">Smittium megazygosporum</name>
    <dbReference type="NCBI Taxonomy" id="133381"/>
    <lineage>
        <taxon>Eukaryota</taxon>
        <taxon>Fungi</taxon>
        <taxon>Fungi incertae sedis</taxon>
        <taxon>Zoopagomycota</taxon>
        <taxon>Kickxellomycotina</taxon>
        <taxon>Harpellomycetes</taxon>
        <taxon>Harpellales</taxon>
        <taxon>Legeriomycetaceae</taxon>
        <taxon>Smittium</taxon>
    </lineage>
</organism>
<proteinExistence type="predicted"/>
<comment type="caution">
    <text evidence="2">The sequence shown here is derived from an EMBL/GenBank/DDBJ whole genome shotgun (WGS) entry which is preliminary data.</text>
</comment>
<reference evidence="2 3" key="1">
    <citation type="journal article" date="2018" name="MBio">
        <title>Comparative Genomics Reveals the Core Gene Toolbox for the Fungus-Insect Symbiosis.</title>
        <authorList>
            <person name="Wang Y."/>
            <person name="Stata M."/>
            <person name="Wang W."/>
            <person name="Stajich J.E."/>
            <person name="White M.M."/>
            <person name="Moncalvo J.M."/>
        </authorList>
    </citation>
    <scope>NUCLEOTIDE SEQUENCE [LARGE SCALE GENOMIC DNA]</scope>
    <source>
        <strain evidence="2 3">SC-DP-2</strain>
    </source>
</reference>
<keyword evidence="3" id="KW-1185">Reference proteome</keyword>
<dbReference type="EMBL" id="MBFS01001138">
    <property type="protein sequence ID" value="PVV01380.1"/>
    <property type="molecule type" value="Genomic_DNA"/>
</dbReference>
<protein>
    <submittedName>
        <fullName evidence="2">Uncharacterized protein</fullName>
    </submittedName>
</protein>
<dbReference type="Proteomes" id="UP000245609">
    <property type="component" value="Unassembled WGS sequence"/>
</dbReference>
<evidence type="ECO:0000313" key="3">
    <source>
        <dbReference type="Proteomes" id="UP000245609"/>
    </source>
</evidence>
<dbReference type="STRING" id="133381.A0A2T9Z9Y8"/>
<accession>A0A2T9Z9Y8</accession>
<evidence type="ECO:0000313" key="2">
    <source>
        <dbReference type="EMBL" id="PVV01380.1"/>
    </source>
</evidence>
<feature type="region of interest" description="Disordered" evidence="1">
    <location>
        <begin position="1"/>
        <end position="33"/>
    </location>
</feature>
<name>A0A2T9Z9Y8_9FUNG</name>
<evidence type="ECO:0000256" key="1">
    <source>
        <dbReference type="SAM" id="MobiDB-lite"/>
    </source>
</evidence>
<sequence length="202" mass="20903">MGRLPNPLQQGVPGGHAGILQAGLEGGMHNNPNQFQSMIQQQQHNNMMGLGSFHNGGLSTIPMGMPGTIQGGGFSQVLARNQILMGGMMPNPNPGSIQSAALAQQQIMAHQQAQGRQNIIPQQFSGMAGVRPELLDQIGVGILGNAMGAGGLGNAHNISHVNMQGQVMNNPHLIQVPPGPHVPPGNIVSSGISDDVTTSISN</sequence>
<feature type="compositionally biased region" description="Polar residues" evidence="1">
    <location>
        <begin position="187"/>
        <end position="202"/>
    </location>
</feature>
<dbReference type="AlphaFoldDB" id="A0A2T9Z9Y8"/>
<gene>
    <name evidence="2" type="ORF">BB560_004207</name>
</gene>
<feature type="region of interest" description="Disordered" evidence="1">
    <location>
        <begin position="176"/>
        <end position="202"/>
    </location>
</feature>